<sequence>MGLIREDHVTPHREHDQSLLRHGKRSRRGTDSIGSSLIGTKQSLSVSFIYGLDQSLKSSFERSTDNGKLSTKSSGNLPKSSFQSGSNG</sequence>
<dbReference type="AlphaFoldDB" id="A0A078ISS6"/>
<keyword evidence="3" id="KW-1185">Reference proteome</keyword>
<evidence type="ECO:0000256" key="1">
    <source>
        <dbReference type="SAM" id="MobiDB-lite"/>
    </source>
</evidence>
<proteinExistence type="predicted"/>
<name>A0A078ISS6_BRANA</name>
<feature type="region of interest" description="Disordered" evidence="1">
    <location>
        <begin position="60"/>
        <end position="88"/>
    </location>
</feature>
<dbReference type="Proteomes" id="UP000028999">
    <property type="component" value="Unassembled WGS sequence"/>
</dbReference>
<feature type="compositionally biased region" description="Basic and acidic residues" evidence="1">
    <location>
        <begin position="1"/>
        <end position="19"/>
    </location>
</feature>
<protein>
    <submittedName>
        <fullName evidence="2">BnaA08g29180D protein</fullName>
    </submittedName>
</protein>
<evidence type="ECO:0000313" key="3">
    <source>
        <dbReference type="Proteomes" id="UP000028999"/>
    </source>
</evidence>
<dbReference type="EMBL" id="LK033290">
    <property type="protein sequence ID" value="CDY54195.1"/>
    <property type="molecule type" value="Genomic_DNA"/>
</dbReference>
<feature type="compositionally biased region" description="Polar residues" evidence="1">
    <location>
        <begin position="66"/>
        <end position="88"/>
    </location>
</feature>
<gene>
    <name evidence="2" type="primary">BnaA08g29180D</name>
    <name evidence="2" type="ORF">GSBRNA2T00013584001</name>
</gene>
<evidence type="ECO:0000313" key="2">
    <source>
        <dbReference type="EMBL" id="CDY54195.1"/>
    </source>
</evidence>
<organism evidence="2 3">
    <name type="scientific">Brassica napus</name>
    <name type="common">Rape</name>
    <dbReference type="NCBI Taxonomy" id="3708"/>
    <lineage>
        <taxon>Eukaryota</taxon>
        <taxon>Viridiplantae</taxon>
        <taxon>Streptophyta</taxon>
        <taxon>Embryophyta</taxon>
        <taxon>Tracheophyta</taxon>
        <taxon>Spermatophyta</taxon>
        <taxon>Magnoliopsida</taxon>
        <taxon>eudicotyledons</taxon>
        <taxon>Gunneridae</taxon>
        <taxon>Pentapetalae</taxon>
        <taxon>rosids</taxon>
        <taxon>malvids</taxon>
        <taxon>Brassicales</taxon>
        <taxon>Brassicaceae</taxon>
        <taxon>Brassiceae</taxon>
        <taxon>Brassica</taxon>
    </lineage>
</organism>
<dbReference type="PaxDb" id="3708-A0A078ISS6"/>
<reference evidence="2 3" key="1">
    <citation type="journal article" date="2014" name="Science">
        <title>Plant genetics. Early allopolyploid evolution in the post-Neolithic Brassica napus oilseed genome.</title>
        <authorList>
            <person name="Chalhoub B."/>
            <person name="Denoeud F."/>
            <person name="Liu S."/>
            <person name="Parkin I.A."/>
            <person name="Tang H."/>
            <person name="Wang X."/>
            <person name="Chiquet J."/>
            <person name="Belcram H."/>
            <person name="Tong C."/>
            <person name="Samans B."/>
            <person name="Correa M."/>
            <person name="Da Silva C."/>
            <person name="Just J."/>
            <person name="Falentin C."/>
            <person name="Koh C.S."/>
            <person name="Le Clainche I."/>
            <person name="Bernard M."/>
            <person name="Bento P."/>
            <person name="Noel B."/>
            <person name="Labadie K."/>
            <person name="Alberti A."/>
            <person name="Charles M."/>
            <person name="Arnaud D."/>
            <person name="Guo H."/>
            <person name="Daviaud C."/>
            <person name="Alamery S."/>
            <person name="Jabbari K."/>
            <person name="Zhao M."/>
            <person name="Edger P.P."/>
            <person name="Chelaifa H."/>
            <person name="Tack D."/>
            <person name="Lassalle G."/>
            <person name="Mestiri I."/>
            <person name="Schnel N."/>
            <person name="Le Paslier M.C."/>
            <person name="Fan G."/>
            <person name="Renault V."/>
            <person name="Bayer P.E."/>
            <person name="Golicz A.A."/>
            <person name="Manoli S."/>
            <person name="Lee T.H."/>
            <person name="Thi V.H."/>
            <person name="Chalabi S."/>
            <person name="Hu Q."/>
            <person name="Fan C."/>
            <person name="Tollenaere R."/>
            <person name="Lu Y."/>
            <person name="Battail C."/>
            <person name="Shen J."/>
            <person name="Sidebottom C.H."/>
            <person name="Wang X."/>
            <person name="Canaguier A."/>
            <person name="Chauveau A."/>
            <person name="Berard A."/>
            <person name="Deniot G."/>
            <person name="Guan M."/>
            <person name="Liu Z."/>
            <person name="Sun F."/>
            <person name="Lim Y.P."/>
            <person name="Lyons E."/>
            <person name="Town C.D."/>
            <person name="Bancroft I."/>
            <person name="Wang X."/>
            <person name="Meng J."/>
            <person name="Ma J."/>
            <person name="Pires J.C."/>
            <person name="King G.J."/>
            <person name="Brunel D."/>
            <person name="Delourme R."/>
            <person name="Renard M."/>
            <person name="Aury J.M."/>
            <person name="Adams K.L."/>
            <person name="Batley J."/>
            <person name="Snowdon R.J."/>
            <person name="Tost J."/>
            <person name="Edwards D."/>
            <person name="Zhou Y."/>
            <person name="Hua W."/>
            <person name="Sharpe A.G."/>
            <person name="Paterson A.H."/>
            <person name="Guan C."/>
            <person name="Wincker P."/>
        </authorList>
    </citation>
    <scope>NUCLEOTIDE SEQUENCE [LARGE SCALE GENOMIC DNA]</scope>
    <source>
        <strain evidence="3">cv. Darmor-bzh</strain>
    </source>
</reference>
<dbReference type="Gramene" id="CDY54195">
    <property type="protein sequence ID" value="CDY54195"/>
    <property type="gene ID" value="GSBRNA2T00013584001"/>
</dbReference>
<accession>A0A078ISS6</accession>
<feature type="region of interest" description="Disordered" evidence="1">
    <location>
        <begin position="1"/>
        <end position="36"/>
    </location>
</feature>